<dbReference type="Pfam" id="PF00072">
    <property type="entry name" value="Response_reg"/>
    <property type="match status" value="1"/>
</dbReference>
<dbReference type="PANTHER" id="PTHR43214:SF38">
    <property type="entry name" value="NITRATE_NITRITE RESPONSE REGULATOR PROTEIN NARL"/>
    <property type="match status" value="1"/>
</dbReference>
<feature type="modified residue" description="4-aspartylphosphate" evidence="2">
    <location>
        <position position="51"/>
    </location>
</feature>
<dbReference type="SMART" id="SM00421">
    <property type="entry name" value="HTH_LUXR"/>
    <property type="match status" value="1"/>
</dbReference>
<dbReference type="InterPro" id="IPR016032">
    <property type="entry name" value="Sig_transdc_resp-reg_C-effctor"/>
</dbReference>
<accession>A0ABS7SRG9</accession>
<evidence type="ECO:0000313" key="5">
    <source>
        <dbReference type="EMBL" id="MBZ2208543.1"/>
    </source>
</evidence>
<dbReference type="InterPro" id="IPR039420">
    <property type="entry name" value="WalR-like"/>
</dbReference>
<evidence type="ECO:0000313" key="6">
    <source>
        <dbReference type="Proteomes" id="UP000809349"/>
    </source>
</evidence>
<dbReference type="PROSITE" id="PS50043">
    <property type="entry name" value="HTH_LUXR_2"/>
    <property type="match status" value="1"/>
</dbReference>
<dbReference type="PANTHER" id="PTHR43214">
    <property type="entry name" value="TWO-COMPONENT RESPONSE REGULATOR"/>
    <property type="match status" value="1"/>
</dbReference>
<evidence type="ECO:0000259" key="3">
    <source>
        <dbReference type="PROSITE" id="PS50043"/>
    </source>
</evidence>
<evidence type="ECO:0000259" key="4">
    <source>
        <dbReference type="PROSITE" id="PS50110"/>
    </source>
</evidence>
<dbReference type="EMBL" id="JAFBIL020000005">
    <property type="protein sequence ID" value="MBZ2208543.1"/>
    <property type="molecule type" value="Genomic_DNA"/>
</dbReference>
<feature type="domain" description="Response regulatory" evidence="4">
    <location>
        <begin position="1"/>
        <end position="115"/>
    </location>
</feature>
<reference evidence="5 6" key="1">
    <citation type="submission" date="2021-01" db="EMBL/GenBank/DDBJ databases">
        <authorList>
            <person name="Ruan W."/>
            <person name="Khan S.A."/>
            <person name="Jeon C.O."/>
        </authorList>
    </citation>
    <scope>NUCLEOTIDE SEQUENCE [LARGE SCALE GENOMIC DNA]</scope>
    <source>
        <strain evidence="5 6">R798</strain>
    </source>
</reference>
<evidence type="ECO:0000256" key="2">
    <source>
        <dbReference type="PROSITE-ProRule" id="PRU00169"/>
    </source>
</evidence>
<sequence length="218" mass="23796">MLVDDHKTMLWGLERLIGGERTGMKVVASASNRAEALAQAAACSPDVILLDLDLNGDCSLDFLPALLVSGVSRALVFSGTRDQAMLDRAILAGARGVLRKDAPAEVVLRAIDKIHQGELWIDHEMMARLFGHFTRPRPTVKADPEAEKIASLTARERAIVSAITNGNGMTNKALAQSLFISEHTLRNYLVSIYKKLGVNNRLELYVYAVRHPIAHAAC</sequence>
<dbReference type="SUPFAM" id="SSF46894">
    <property type="entry name" value="C-terminal effector domain of the bipartite response regulators"/>
    <property type="match status" value="1"/>
</dbReference>
<protein>
    <submittedName>
        <fullName evidence="5">Response regulator transcription factor</fullName>
    </submittedName>
</protein>
<dbReference type="Pfam" id="PF00196">
    <property type="entry name" value="GerE"/>
    <property type="match status" value="1"/>
</dbReference>
<keyword evidence="1" id="KW-0238">DNA-binding</keyword>
<feature type="domain" description="HTH luxR-type" evidence="3">
    <location>
        <begin position="145"/>
        <end position="212"/>
    </location>
</feature>
<dbReference type="InterPro" id="IPR000792">
    <property type="entry name" value="Tscrpt_reg_LuxR_C"/>
</dbReference>
<keyword evidence="2" id="KW-0597">Phosphoprotein</keyword>
<comment type="caution">
    <text evidence="5">The sequence shown here is derived from an EMBL/GenBank/DDBJ whole genome shotgun (WGS) entry which is preliminary data.</text>
</comment>
<name>A0ABS7SRG9_9BURK</name>
<dbReference type="SMART" id="SM00448">
    <property type="entry name" value="REC"/>
    <property type="match status" value="1"/>
</dbReference>
<proteinExistence type="predicted"/>
<dbReference type="InterPro" id="IPR011006">
    <property type="entry name" value="CheY-like_superfamily"/>
</dbReference>
<dbReference type="PROSITE" id="PS50110">
    <property type="entry name" value="RESPONSE_REGULATORY"/>
    <property type="match status" value="1"/>
</dbReference>
<gene>
    <name evidence="5" type="ORF">I4X03_014860</name>
</gene>
<dbReference type="Proteomes" id="UP000809349">
    <property type="component" value="Unassembled WGS sequence"/>
</dbReference>
<dbReference type="Gene3D" id="3.40.50.2300">
    <property type="match status" value="1"/>
</dbReference>
<dbReference type="InterPro" id="IPR001789">
    <property type="entry name" value="Sig_transdc_resp-reg_receiver"/>
</dbReference>
<dbReference type="SUPFAM" id="SSF52172">
    <property type="entry name" value="CheY-like"/>
    <property type="match status" value="1"/>
</dbReference>
<evidence type="ECO:0000256" key="1">
    <source>
        <dbReference type="ARBA" id="ARBA00023125"/>
    </source>
</evidence>
<keyword evidence="6" id="KW-1185">Reference proteome</keyword>
<dbReference type="CDD" id="cd06170">
    <property type="entry name" value="LuxR_C_like"/>
    <property type="match status" value="1"/>
</dbReference>
<organism evidence="5 6">
    <name type="scientific">Massilia soli</name>
    <dbReference type="NCBI Taxonomy" id="2792854"/>
    <lineage>
        <taxon>Bacteria</taxon>
        <taxon>Pseudomonadati</taxon>
        <taxon>Pseudomonadota</taxon>
        <taxon>Betaproteobacteria</taxon>
        <taxon>Burkholderiales</taxon>
        <taxon>Oxalobacteraceae</taxon>
        <taxon>Telluria group</taxon>
        <taxon>Massilia</taxon>
    </lineage>
</organism>
<reference evidence="5 6" key="2">
    <citation type="submission" date="2021-08" db="EMBL/GenBank/DDBJ databases">
        <title>Massilia sp. R798.</title>
        <authorList>
            <person name="Baek J.H."/>
            <person name="Jung H.S."/>
            <person name="Kim K.R."/>
            <person name="Jeon C.O."/>
        </authorList>
    </citation>
    <scope>NUCLEOTIDE SEQUENCE [LARGE SCALE GENOMIC DNA]</scope>
    <source>
        <strain evidence="5 6">R798</strain>
    </source>
</reference>